<evidence type="ECO:0000256" key="4">
    <source>
        <dbReference type="ARBA" id="ARBA00022694"/>
    </source>
</evidence>
<evidence type="ECO:0000256" key="5">
    <source>
        <dbReference type="ARBA" id="ARBA00022741"/>
    </source>
</evidence>
<dbReference type="EC" id="6.3.4.19" evidence="8"/>
<name>A0ABU3BME1_9BACT</name>
<dbReference type="CDD" id="cd01992">
    <property type="entry name" value="TilS_N"/>
    <property type="match status" value="1"/>
</dbReference>
<comment type="caution">
    <text evidence="10">The sequence shown here is derived from an EMBL/GenBank/DDBJ whole genome shotgun (WGS) entry which is preliminary data.</text>
</comment>
<dbReference type="EMBL" id="JAVRHT010000002">
    <property type="protein sequence ID" value="MDT0630464.1"/>
    <property type="molecule type" value="Genomic_DNA"/>
</dbReference>
<keyword evidence="4 8" id="KW-0819">tRNA processing</keyword>
<feature type="binding site" evidence="8">
    <location>
        <begin position="33"/>
        <end position="38"/>
    </location>
    <ligand>
        <name>ATP</name>
        <dbReference type="ChEBI" id="CHEBI:30616"/>
    </ligand>
</feature>
<comment type="catalytic activity">
    <reaction evidence="7 8">
        <text>cytidine(34) in tRNA(Ile2) + L-lysine + ATP = lysidine(34) in tRNA(Ile2) + AMP + diphosphate + H(+)</text>
        <dbReference type="Rhea" id="RHEA:43744"/>
        <dbReference type="Rhea" id="RHEA-COMP:10625"/>
        <dbReference type="Rhea" id="RHEA-COMP:10670"/>
        <dbReference type="ChEBI" id="CHEBI:15378"/>
        <dbReference type="ChEBI" id="CHEBI:30616"/>
        <dbReference type="ChEBI" id="CHEBI:32551"/>
        <dbReference type="ChEBI" id="CHEBI:33019"/>
        <dbReference type="ChEBI" id="CHEBI:82748"/>
        <dbReference type="ChEBI" id="CHEBI:83665"/>
        <dbReference type="ChEBI" id="CHEBI:456215"/>
        <dbReference type="EC" id="6.3.4.19"/>
    </reaction>
</comment>
<evidence type="ECO:0000256" key="6">
    <source>
        <dbReference type="ARBA" id="ARBA00022840"/>
    </source>
</evidence>
<accession>A0ABU3BME1</accession>
<keyword evidence="2 8" id="KW-0963">Cytoplasm</keyword>
<dbReference type="Pfam" id="PF11734">
    <property type="entry name" value="TilS_C"/>
    <property type="match status" value="1"/>
</dbReference>
<dbReference type="SUPFAM" id="SSF56037">
    <property type="entry name" value="PheT/TilS domain"/>
    <property type="match status" value="1"/>
</dbReference>
<keyword evidence="5 8" id="KW-0547">Nucleotide-binding</keyword>
<reference evidence="10 11" key="1">
    <citation type="submission" date="2023-09" db="EMBL/GenBank/DDBJ databases">
        <authorList>
            <person name="Rey-Velasco X."/>
        </authorList>
    </citation>
    <scope>NUCLEOTIDE SEQUENCE [LARGE SCALE GENOMIC DNA]</scope>
    <source>
        <strain evidence="10 11">F394</strain>
    </source>
</reference>
<dbReference type="Proteomes" id="UP001267426">
    <property type="component" value="Unassembled WGS sequence"/>
</dbReference>
<dbReference type="RefSeq" id="WP_311661576.1">
    <property type="nucleotide sequence ID" value="NZ_JAVRHT010000002.1"/>
</dbReference>
<evidence type="ECO:0000259" key="9">
    <source>
        <dbReference type="SMART" id="SM00977"/>
    </source>
</evidence>
<dbReference type="Pfam" id="PF01171">
    <property type="entry name" value="ATP_bind_3"/>
    <property type="match status" value="1"/>
</dbReference>
<evidence type="ECO:0000256" key="1">
    <source>
        <dbReference type="ARBA" id="ARBA00004496"/>
    </source>
</evidence>
<evidence type="ECO:0000256" key="8">
    <source>
        <dbReference type="HAMAP-Rule" id="MF_01161"/>
    </source>
</evidence>
<protein>
    <recommendedName>
        <fullName evidence="8">tRNA(Ile)-lysidine synthase</fullName>
        <ecNumber evidence="8">6.3.4.19</ecNumber>
    </recommendedName>
    <alternativeName>
        <fullName evidence="8">tRNA(Ile)-2-lysyl-cytidine synthase</fullName>
    </alternativeName>
    <alternativeName>
        <fullName evidence="8">tRNA(Ile)-lysidine synthetase</fullName>
    </alternativeName>
</protein>
<evidence type="ECO:0000256" key="2">
    <source>
        <dbReference type="ARBA" id="ARBA00022490"/>
    </source>
</evidence>
<comment type="similarity">
    <text evidence="8">Belongs to the tRNA(Ile)-lysidine synthase family.</text>
</comment>
<keyword evidence="3 8" id="KW-0436">Ligase</keyword>
<gene>
    <name evidence="8 10" type="primary">tilS</name>
    <name evidence="10" type="ORF">RM540_01780</name>
</gene>
<dbReference type="SMART" id="SM00977">
    <property type="entry name" value="TilS_C"/>
    <property type="match status" value="1"/>
</dbReference>
<keyword evidence="11" id="KW-1185">Reference proteome</keyword>
<evidence type="ECO:0000313" key="10">
    <source>
        <dbReference type="EMBL" id="MDT0630464.1"/>
    </source>
</evidence>
<comment type="domain">
    <text evidence="8">The N-terminal region contains the highly conserved SGGXDS motif, predicted to be a P-loop motif involved in ATP binding.</text>
</comment>
<evidence type="ECO:0000256" key="7">
    <source>
        <dbReference type="ARBA" id="ARBA00048539"/>
    </source>
</evidence>
<dbReference type="HAMAP" id="MF_01161">
    <property type="entry name" value="tRNA_Ile_lys_synt"/>
    <property type="match status" value="1"/>
</dbReference>
<dbReference type="InterPro" id="IPR014729">
    <property type="entry name" value="Rossmann-like_a/b/a_fold"/>
</dbReference>
<dbReference type="PANTHER" id="PTHR43033">
    <property type="entry name" value="TRNA(ILE)-LYSIDINE SYNTHASE-RELATED"/>
    <property type="match status" value="1"/>
</dbReference>
<dbReference type="NCBIfam" id="TIGR02433">
    <property type="entry name" value="lysidine_TilS_C"/>
    <property type="match status" value="1"/>
</dbReference>
<dbReference type="InterPro" id="IPR012795">
    <property type="entry name" value="tRNA_Ile_lys_synt_N"/>
</dbReference>
<sequence>MSGAGRPFAARVAASLTGEGGVAEGARLVVAASGGVDSTVLLRTLVGAGWSVIAIHVDHSLRDGEREAQFVRDLGESLGIETETVRVEVAPGNVQARAREARYAALADAARRHGAAAVVTGHTATDQAETVLLNLVRGSGLRGLAGMAVRRDLGGVALVRPLLWATRAEVEAEAAARGWGWIEDPTNATGRYRRNRLRRDVLPLLEAEGGSRTAARIAAAAAAARAALDRPALLDLVGTADGRGGVVDLDRVRVLDRPARLAVWADALRRWAPGAAASAALLDRIDALLDAPVGQRVGAAGAVVWRERGALAFTTPTAPPPPVVVEASGRWSAAVGAGWVEGRPLGAVPPSFPSSPNAEVVDADRVPGRLVVRPWRDGDRVRPLGRGGSALVSDLLADRRVRPSRRRDVLVVEGGGEVLWVVGHRLARAVAVTDATRRAARWTVSTGF</sequence>
<organism evidence="10 11">
    <name type="scientific">Rubrivirga litoralis</name>
    <dbReference type="NCBI Taxonomy" id="3075598"/>
    <lineage>
        <taxon>Bacteria</taxon>
        <taxon>Pseudomonadati</taxon>
        <taxon>Rhodothermota</taxon>
        <taxon>Rhodothermia</taxon>
        <taxon>Rhodothermales</taxon>
        <taxon>Rubricoccaceae</taxon>
        <taxon>Rubrivirga</taxon>
    </lineage>
</organism>
<dbReference type="NCBIfam" id="TIGR02432">
    <property type="entry name" value="lysidine_TilS_N"/>
    <property type="match status" value="1"/>
</dbReference>
<proteinExistence type="inferred from homology"/>
<dbReference type="Gene3D" id="3.40.50.620">
    <property type="entry name" value="HUPs"/>
    <property type="match status" value="1"/>
</dbReference>
<dbReference type="InterPro" id="IPR012094">
    <property type="entry name" value="tRNA_Ile_lys_synt"/>
</dbReference>
<keyword evidence="6 8" id="KW-0067">ATP-binding</keyword>
<evidence type="ECO:0000313" key="11">
    <source>
        <dbReference type="Proteomes" id="UP001267426"/>
    </source>
</evidence>
<evidence type="ECO:0000256" key="3">
    <source>
        <dbReference type="ARBA" id="ARBA00022598"/>
    </source>
</evidence>
<dbReference type="PANTHER" id="PTHR43033:SF1">
    <property type="entry name" value="TRNA(ILE)-LYSIDINE SYNTHASE-RELATED"/>
    <property type="match status" value="1"/>
</dbReference>
<comment type="function">
    <text evidence="8">Ligates lysine onto the cytidine present at position 34 of the AUA codon-specific tRNA(Ile) that contains the anticodon CAU, in an ATP-dependent manner. Cytidine is converted to lysidine, thus changing the amino acid specificity of the tRNA from methionine to isoleucine.</text>
</comment>
<dbReference type="GO" id="GO:0032267">
    <property type="term" value="F:tRNA(Ile)-lysidine synthase activity"/>
    <property type="evidence" value="ECO:0007669"/>
    <property type="project" value="UniProtKB-EC"/>
</dbReference>
<dbReference type="InterPro" id="IPR012796">
    <property type="entry name" value="Lysidine-tRNA-synth_C"/>
</dbReference>
<comment type="subcellular location">
    <subcellularLocation>
        <location evidence="1 8">Cytoplasm</location>
    </subcellularLocation>
</comment>
<feature type="domain" description="Lysidine-tRNA(Ile) synthetase C-terminal" evidence="9">
    <location>
        <begin position="370"/>
        <end position="442"/>
    </location>
</feature>
<dbReference type="SUPFAM" id="SSF52402">
    <property type="entry name" value="Adenine nucleotide alpha hydrolases-like"/>
    <property type="match status" value="1"/>
</dbReference>
<dbReference type="InterPro" id="IPR011063">
    <property type="entry name" value="TilS/TtcA_N"/>
</dbReference>